<proteinExistence type="predicted"/>
<keyword evidence="7" id="KW-0413">Isomerase</keyword>
<evidence type="ECO:0000259" key="6">
    <source>
        <dbReference type="PROSITE" id="PS51352"/>
    </source>
</evidence>
<organism evidence="7 8">
    <name type="scientific">Hyphomicrobium facile</name>
    <dbReference type="NCBI Taxonomy" id="51670"/>
    <lineage>
        <taxon>Bacteria</taxon>
        <taxon>Pseudomonadati</taxon>
        <taxon>Pseudomonadota</taxon>
        <taxon>Alphaproteobacteria</taxon>
        <taxon>Hyphomicrobiales</taxon>
        <taxon>Hyphomicrobiaceae</taxon>
        <taxon>Hyphomicrobium</taxon>
    </lineage>
</organism>
<dbReference type="SUPFAM" id="SSF52833">
    <property type="entry name" value="Thioredoxin-like"/>
    <property type="match status" value="1"/>
</dbReference>
<dbReference type="InterPro" id="IPR050553">
    <property type="entry name" value="Thioredoxin_ResA/DsbE_sf"/>
</dbReference>
<dbReference type="GO" id="GO:0016853">
    <property type="term" value="F:isomerase activity"/>
    <property type="evidence" value="ECO:0007669"/>
    <property type="project" value="UniProtKB-KW"/>
</dbReference>
<dbReference type="InterPro" id="IPR017937">
    <property type="entry name" value="Thioredoxin_CS"/>
</dbReference>
<accession>A0A1I7MTI4</accession>
<dbReference type="GO" id="GO:0015036">
    <property type="term" value="F:disulfide oxidoreductase activity"/>
    <property type="evidence" value="ECO:0007669"/>
    <property type="project" value="UniProtKB-ARBA"/>
</dbReference>
<keyword evidence="8" id="KW-1185">Reference proteome</keyword>
<evidence type="ECO:0000256" key="2">
    <source>
        <dbReference type="ARBA" id="ARBA00022748"/>
    </source>
</evidence>
<dbReference type="PANTHER" id="PTHR42852">
    <property type="entry name" value="THIOL:DISULFIDE INTERCHANGE PROTEIN DSBE"/>
    <property type="match status" value="1"/>
</dbReference>
<dbReference type="PROSITE" id="PS51352">
    <property type="entry name" value="THIOREDOXIN_2"/>
    <property type="match status" value="1"/>
</dbReference>
<evidence type="ECO:0000256" key="5">
    <source>
        <dbReference type="SAM" id="Phobius"/>
    </source>
</evidence>
<dbReference type="AlphaFoldDB" id="A0A1I7MTI4"/>
<dbReference type="InterPro" id="IPR036249">
    <property type="entry name" value="Thioredoxin-like_sf"/>
</dbReference>
<keyword evidence="5" id="KW-1133">Transmembrane helix</keyword>
<dbReference type="STRING" id="51670.SAMN04488557_0050"/>
<comment type="subcellular location">
    <subcellularLocation>
        <location evidence="1">Cell envelope</location>
    </subcellularLocation>
</comment>
<dbReference type="RefSeq" id="WP_092862566.1">
    <property type="nucleotide sequence ID" value="NZ_FPCH01000001.1"/>
</dbReference>
<evidence type="ECO:0000256" key="4">
    <source>
        <dbReference type="SAM" id="MobiDB-lite"/>
    </source>
</evidence>
<dbReference type="Gene3D" id="3.40.30.10">
    <property type="entry name" value="Glutaredoxin"/>
    <property type="match status" value="1"/>
</dbReference>
<keyword evidence="3" id="KW-0676">Redox-active center</keyword>
<feature type="region of interest" description="Disordered" evidence="4">
    <location>
        <begin position="41"/>
        <end position="64"/>
    </location>
</feature>
<dbReference type="InterPro" id="IPR013740">
    <property type="entry name" value="Redoxin"/>
</dbReference>
<dbReference type="PROSITE" id="PS00194">
    <property type="entry name" value="THIOREDOXIN_1"/>
    <property type="match status" value="1"/>
</dbReference>
<dbReference type="Proteomes" id="UP000199423">
    <property type="component" value="Unassembled WGS sequence"/>
</dbReference>
<dbReference type="OrthoDB" id="9799347at2"/>
<gene>
    <name evidence="7" type="ORF">SAMN04488557_0050</name>
</gene>
<evidence type="ECO:0000313" key="7">
    <source>
        <dbReference type="EMBL" id="SFV25712.1"/>
    </source>
</evidence>
<evidence type="ECO:0000313" key="8">
    <source>
        <dbReference type="Proteomes" id="UP000199423"/>
    </source>
</evidence>
<dbReference type="GO" id="GO:0030313">
    <property type="term" value="C:cell envelope"/>
    <property type="evidence" value="ECO:0007669"/>
    <property type="project" value="UniProtKB-SubCell"/>
</dbReference>
<dbReference type="CDD" id="cd02966">
    <property type="entry name" value="TlpA_like_family"/>
    <property type="match status" value="1"/>
</dbReference>
<evidence type="ECO:0000256" key="1">
    <source>
        <dbReference type="ARBA" id="ARBA00004196"/>
    </source>
</evidence>
<keyword evidence="5" id="KW-0472">Membrane</keyword>
<dbReference type="Pfam" id="PF08534">
    <property type="entry name" value="Redoxin"/>
    <property type="match status" value="1"/>
</dbReference>
<keyword evidence="5" id="KW-0812">Transmembrane</keyword>
<dbReference type="GO" id="GO:0017004">
    <property type="term" value="P:cytochrome complex assembly"/>
    <property type="evidence" value="ECO:0007669"/>
    <property type="project" value="UniProtKB-KW"/>
</dbReference>
<keyword evidence="2" id="KW-0201">Cytochrome c-type biogenesis</keyword>
<evidence type="ECO:0000256" key="3">
    <source>
        <dbReference type="ARBA" id="ARBA00023284"/>
    </source>
</evidence>
<protein>
    <submittedName>
        <fullName evidence="7">Thiol-disulfide isomerase or thioredoxin</fullName>
    </submittedName>
</protein>
<dbReference type="EMBL" id="FPCH01000001">
    <property type="protein sequence ID" value="SFV25712.1"/>
    <property type="molecule type" value="Genomic_DNA"/>
</dbReference>
<feature type="transmembrane region" description="Helical" evidence="5">
    <location>
        <begin position="12"/>
        <end position="31"/>
    </location>
</feature>
<feature type="domain" description="Thioredoxin" evidence="6">
    <location>
        <begin position="73"/>
        <end position="215"/>
    </location>
</feature>
<dbReference type="InterPro" id="IPR013766">
    <property type="entry name" value="Thioredoxin_domain"/>
</dbReference>
<dbReference type="PANTHER" id="PTHR42852:SF13">
    <property type="entry name" value="PROTEIN DIPZ"/>
    <property type="match status" value="1"/>
</dbReference>
<reference evidence="8" key="1">
    <citation type="submission" date="2016-10" db="EMBL/GenBank/DDBJ databases">
        <authorList>
            <person name="Varghese N."/>
            <person name="Submissions S."/>
        </authorList>
    </citation>
    <scope>NUCLEOTIDE SEQUENCE [LARGE SCALE GENOMIC DNA]</scope>
    <source>
        <strain evidence="8">DSM 1565</strain>
    </source>
</reference>
<name>A0A1I7MTI4_9HYPH</name>
<sequence length="215" mass="22672">MTANGAGGPQKALWTVALSALVGFGAVYVIGGGLGNAGPEKSVTAARDLSPPKAEPSAGSPSKLGEMAAFVTKKTPEPLPDITFQDADGKDVKLSSLKGKTILLNLWATWCGPCREEMPALDQLQKKLGGDKFEVVALSLDRKGYEESRKFLDELKATNVKLYSDASAKQGMALKLLGMPTTILINKDGLEIGRLAGPAKWDSDDAKKLIEAATN</sequence>